<dbReference type="FunFam" id="3.30.420.10:FF:000045">
    <property type="entry name" value="3'-5' exonuclease DinG"/>
    <property type="match status" value="1"/>
</dbReference>
<dbReference type="Pfam" id="PF00929">
    <property type="entry name" value="RNase_T"/>
    <property type="match status" value="1"/>
</dbReference>
<evidence type="ECO:0000256" key="13">
    <source>
        <dbReference type="RuleBase" id="RU364106"/>
    </source>
</evidence>
<evidence type="ECO:0000313" key="15">
    <source>
        <dbReference type="EMBL" id="KRK49319.1"/>
    </source>
</evidence>
<dbReference type="InterPro" id="IPR012337">
    <property type="entry name" value="RNaseH-like_sf"/>
</dbReference>
<comment type="similarity">
    <text evidence="12 13">Belongs to the helicase family. DinG subfamily. Type 2 sub-subfamily.</text>
</comment>
<keyword evidence="4" id="KW-0235">DNA replication</keyword>
<protein>
    <recommendedName>
        <fullName evidence="12 13">3'-5' exonuclease DinG</fullName>
        <ecNumber evidence="12 13">3.1.-.-</ecNumber>
    </recommendedName>
</protein>
<evidence type="ECO:0000256" key="4">
    <source>
        <dbReference type="ARBA" id="ARBA00022705"/>
    </source>
</evidence>
<dbReference type="PANTHER" id="PTHR11472">
    <property type="entry name" value="DNA REPAIR DEAD HELICASE RAD3/XP-D SUBFAMILY MEMBER"/>
    <property type="match status" value="1"/>
</dbReference>
<feature type="binding site" evidence="12">
    <location>
        <begin position="285"/>
        <end position="292"/>
    </location>
    <ligand>
        <name>ATP</name>
        <dbReference type="ChEBI" id="CHEBI:30616"/>
    </ligand>
</feature>
<dbReference type="RefSeq" id="WP_056941699.1">
    <property type="nucleotide sequence ID" value="NZ_AZCX01000001.1"/>
</dbReference>
<dbReference type="PATRIC" id="fig|1302272.5.peg.240"/>
<keyword evidence="10 15" id="KW-0239">DNA-directed DNA polymerase</keyword>
<comment type="catalytic activity">
    <reaction evidence="11">
        <text>ATP + H2O = ADP + phosphate + H(+)</text>
        <dbReference type="Rhea" id="RHEA:13065"/>
        <dbReference type="ChEBI" id="CHEBI:15377"/>
        <dbReference type="ChEBI" id="CHEBI:15378"/>
        <dbReference type="ChEBI" id="CHEBI:30616"/>
        <dbReference type="ChEBI" id="CHEBI:43474"/>
        <dbReference type="ChEBI" id="CHEBI:456216"/>
        <dbReference type="EC" id="5.6.2.3"/>
    </reaction>
</comment>
<keyword evidence="7 12" id="KW-0378">Hydrolase</keyword>
<keyword evidence="6 12" id="KW-0547">Nucleotide-binding</keyword>
<evidence type="ECO:0000259" key="14">
    <source>
        <dbReference type="PROSITE" id="PS51193"/>
    </source>
</evidence>
<dbReference type="NCBIfam" id="TIGR00573">
    <property type="entry name" value="dnaq"/>
    <property type="match status" value="1"/>
</dbReference>
<keyword evidence="3" id="KW-0548">Nucleotidyltransferase</keyword>
<evidence type="ECO:0000256" key="9">
    <source>
        <dbReference type="ARBA" id="ARBA00022840"/>
    </source>
</evidence>
<dbReference type="InterPro" id="IPR045028">
    <property type="entry name" value="DinG/Rad3-like"/>
</dbReference>
<evidence type="ECO:0000256" key="2">
    <source>
        <dbReference type="ARBA" id="ARBA00022679"/>
    </source>
</evidence>
<evidence type="ECO:0000256" key="6">
    <source>
        <dbReference type="ARBA" id="ARBA00022741"/>
    </source>
</evidence>
<keyword evidence="9 12" id="KW-0067">ATP-binding</keyword>
<dbReference type="SUPFAM" id="SSF53098">
    <property type="entry name" value="Ribonuclease H-like"/>
    <property type="match status" value="1"/>
</dbReference>
<dbReference type="InterPro" id="IPR006555">
    <property type="entry name" value="ATP-dep_Helicase_C"/>
</dbReference>
<evidence type="ECO:0000256" key="12">
    <source>
        <dbReference type="HAMAP-Rule" id="MF_02206"/>
    </source>
</evidence>
<dbReference type="CDD" id="cd06127">
    <property type="entry name" value="DEDDh"/>
    <property type="match status" value="1"/>
</dbReference>
<dbReference type="AlphaFoldDB" id="A0A0R1I1Y7"/>
<feature type="short sequence motif" description="DEAH box" evidence="12">
    <location>
        <begin position="462"/>
        <end position="465"/>
    </location>
</feature>
<dbReference type="GO" id="GO:0003887">
    <property type="term" value="F:DNA-directed DNA polymerase activity"/>
    <property type="evidence" value="ECO:0007669"/>
    <property type="project" value="UniProtKB-KW"/>
</dbReference>
<dbReference type="Proteomes" id="UP000050911">
    <property type="component" value="Unassembled WGS sequence"/>
</dbReference>
<dbReference type="Gene3D" id="3.30.420.10">
    <property type="entry name" value="Ribonuclease H-like superfamily/Ribonuclease H"/>
    <property type="match status" value="1"/>
</dbReference>
<dbReference type="InterPro" id="IPR014001">
    <property type="entry name" value="Helicase_ATP-bd"/>
</dbReference>
<dbReference type="OrthoDB" id="9803913at2"/>
<reference evidence="15 16" key="1">
    <citation type="journal article" date="2015" name="Genome Announc.">
        <title>Expanding the biotechnology potential of lactobacilli through comparative genomics of 213 strains and associated genera.</title>
        <authorList>
            <person name="Sun Z."/>
            <person name="Harris H.M."/>
            <person name="McCann A."/>
            <person name="Guo C."/>
            <person name="Argimon S."/>
            <person name="Zhang W."/>
            <person name="Yang X."/>
            <person name="Jeffery I.B."/>
            <person name="Cooney J.C."/>
            <person name="Kagawa T.F."/>
            <person name="Liu W."/>
            <person name="Song Y."/>
            <person name="Salvetti E."/>
            <person name="Wrobel A."/>
            <person name="Rasinkangas P."/>
            <person name="Parkhill J."/>
            <person name="Rea M.C."/>
            <person name="O'Sullivan O."/>
            <person name="Ritari J."/>
            <person name="Douillard F.P."/>
            <person name="Paul Ross R."/>
            <person name="Yang R."/>
            <person name="Briner A.E."/>
            <person name="Felis G.E."/>
            <person name="de Vos W.M."/>
            <person name="Barrangou R."/>
            <person name="Klaenhammer T.R."/>
            <person name="Caufield P.W."/>
            <person name="Cui Y."/>
            <person name="Zhang H."/>
            <person name="O'Toole P.W."/>
        </authorList>
    </citation>
    <scope>NUCLEOTIDE SEQUENCE [LARGE SCALE GENOMIC DNA]</scope>
    <source>
        <strain evidence="15 16">JCM 15530</strain>
    </source>
</reference>
<comment type="caution">
    <text evidence="15">The sequence shown here is derived from an EMBL/GenBank/DDBJ whole genome shotgun (WGS) entry which is preliminary data.</text>
</comment>
<comment type="cofactor">
    <cofactor evidence="1">
        <name>[4Fe-4S] cluster</name>
        <dbReference type="ChEBI" id="CHEBI:49883"/>
    </cofactor>
</comment>
<dbReference type="GO" id="GO:0003677">
    <property type="term" value="F:DNA binding"/>
    <property type="evidence" value="ECO:0007669"/>
    <property type="project" value="InterPro"/>
</dbReference>
<proteinExistence type="inferred from homology"/>
<dbReference type="SMART" id="SM00491">
    <property type="entry name" value="HELICc2"/>
    <property type="match status" value="1"/>
</dbReference>
<dbReference type="InterPro" id="IPR036397">
    <property type="entry name" value="RNaseH_sf"/>
</dbReference>
<dbReference type="Pfam" id="PF00270">
    <property type="entry name" value="DEAD"/>
    <property type="match status" value="1"/>
</dbReference>
<dbReference type="STRING" id="1302272.FC96_GL000243"/>
<evidence type="ECO:0000256" key="3">
    <source>
        <dbReference type="ARBA" id="ARBA00022695"/>
    </source>
</evidence>
<dbReference type="GO" id="GO:0043139">
    <property type="term" value="F:5'-3' DNA helicase activity"/>
    <property type="evidence" value="ECO:0007669"/>
    <property type="project" value="UniProtKB-EC"/>
</dbReference>
<evidence type="ECO:0000256" key="11">
    <source>
        <dbReference type="ARBA" id="ARBA00048954"/>
    </source>
</evidence>
<dbReference type="InterPro" id="IPR027417">
    <property type="entry name" value="P-loop_NTPase"/>
</dbReference>
<accession>A0A0R1I1Y7</accession>
<dbReference type="InterPro" id="IPR013520">
    <property type="entry name" value="Ribonucl_H"/>
</dbReference>
<dbReference type="GO" id="GO:0006260">
    <property type="term" value="P:DNA replication"/>
    <property type="evidence" value="ECO:0007669"/>
    <property type="project" value="UniProtKB-KW"/>
</dbReference>
<dbReference type="InterPro" id="IPR014013">
    <property type="entry name" value="Helic_SF1/SF2_ATP-bd_DinG/Rad3"/>
</dbReference>
<dbReference type="SUPFAM" id="SSF52540">
    <property type="entry name" value="P-loop containing nucleoside triphosphate hydrolases"/>
    <property type="match status" value="1"/>
</dbReference>
<dbReference type="Gene3D" id="3.40.50.300">
    <property type="entry name" value="P-loop containing nucleotide triphosphate hydrolases"/>
    <property type="match status" value="2"/>
</dbReference>
<evidence type="ECO:0000256" key="7">
    <source>
        <dbReference type="ARBA" id="ARBA00022801"/>
    </source>
</evidence>
<sequence length="936" mass="106017">MDANSVYAVVDIETTGTNVAEGNRTIQIGCVLVQNGRIINQFSSDVNPQMAIPPAIKNLTGISDAQVKKAPLFDDIAGTLYSLLTDTVFVAHNVNFDFPFLNAEFERVGYPALKIEAIDTVTLSQILLPSLSSFRLHDITQTLNINHVHPHSADDDALVTAELLIVLFKKLQTLPIVTLQRMVEIGAELPQNTAAVFEWALTGAKKQHSALPDDLMVTNSMALRRVRQLRPDHQTAASYPKTKKSKLKHYPKQFEWRADQAKMMNLIYRHYQPDQPENVPLIVEAPTGTGKTLGYMFPLAYLSQSTGRQAVIATDTVLLQNQLADQTVPLLQRMLPFEISVAVVKGNQHYIDVSRFVEALGTDSRSKQSQLIKLRLLVWLTETETGDLDELHFRNDPPFLDVVRHRGLNQLDETDAFYEVDFLRRLYQRLPDAMFVIVNHAFLVQRAQSLGRQLRQPFLVIDEAQHLADYAMRSQRQRFDFQEITNLTRHMNRRLDADNEHGLVKILTGEPYHSQLAMLATWTTEFDRQLTALSAYLINAYQEQLNGAKQQPFVEIALDNTVWQTFVASRSGLFEQLQILMDKLHAGLATLSEAFEKETDRWLVSERQSMTQLQTDFHKIEGSWSTLMTMQQQESSEQLMHWLTVSADRQHLILTASLISVKGFLTNRVYAAFKAPIFTGATLFSSNRSQYLYDELDLDRNKTKIRRMKSDFNFEQQAQLYVSTEAPEISDTPAYETYLAKALKQLMKASNRPTLVLFNSLSTVASVYERLTVEGPRINRVILAQGISGGKEKMIKRFMDEDNAVLLGAATFWEGIDLPQDKLQLLVITRLPFDAPEQLEVKARYNQLKAAGKSPFYNLALPKATLRLRQGVGRLIRTSDDYGVVVVLDSRLATHQYGQTMLKTLPTSLPVKKAGLTEIVKGTQNFFKIHRSSAQD</sequence>
<feature type="domain" description="Helicase ATP-binding" evidence="14">
    <location>
        <begin position="246"/>
        <end position="520"/>
    </location>
</feature>
<dbReference type="GO" id="GO:0005524">
    <property type="term" value="F:ATP binding"/>
    <property type="evidence" value="ECO:0007669"/>
    <property type="project" value="UniProtKB-UniRule"/>
</dbReference>
<dbReference type="SMART" id="SM00479">
    <property type="entry name" value="EXOIII"/>
    <property type="match status" value="1"/>
</dbReference>
<comment type="function">
    <text evidence="12 13">3'-5' exonuclease.</text>
</comment>
<keyword evidence="5 12" id="KW-0540">Nuclease</keyword>
<evidence type="ECO:0000256" key="5">
    <source>
        <dbReference type="ARBA" id="ARBA00022722"/>
    </source>
</evidence>
<dbReference type="PROSITE" id="PS51193">
    <property type="entry name" value="HELICASE_ATP_BIND_2"/>
    <property type="match status" value="1"/>
</dbReference>
<evidence type="ECO:0000313" key="16">
    <source>
        <dbReference type="Proteomes" id="UP000050911"/>
    </source>
</evidence>
<dbReference type="EMBL" id="AZCX01000001">
    <property type="protein sequence ID" value="KRK49319.1"/>
    <property type="molecule type" value="Genomic_DNA"/>
</dbReference>
<dbReference type="HAMAP" id="MF_02206">
    <property type="entry name" value="DinG_exonucl"/>
    <property type="match status" value="1"/>
</dbReference>
<dbReference type="PANTHER" id="PTHR11472:SF34">
    <property type="entry name" value="REGULATOR OF TELOMERE ELONGATION HELICASE 1"/>
    <property type="match status" value="1"/>
</dbReference>
<evidence type="ECO:0000256" key="8">
    <source>
        <dbReference type="ARBA" id="ARBA00022839"/>
    </source>
</evidence>
<dbReference type="GO" id="GO:0016887">
    <property type="term" value="F:ATP hydrolysis activity"/>
    <property type="evidence" value="ECO:0007669"/>
    <property type="project" value="RHEA"/>
</dbReference>
<evidence type="ECO:0000256" key="10">
    <source>
        <dbReference type="ARBA" id="ARBA00022932"/>
    </source>
</evidence>
<dbReference type="EC" id="3.1.-.-" evidence="12 13"/>
<organism evidence="15 16">
    <name type="scientific">Secundilactobacillus kimchicus JCM 15530</name>
    <dbReference type="NCBI Taxonomy" id="1302272"/>
    <lineage>
        <taxon>Bacteria</taxon>
        <taxon>Bacillati</taxon>
        <taxon>Bacillota</taxon>
        <taxon>Bacilli</taxon>
        <taxon>Lactobacillales</taxon>
        <taxon>Lactobacillaceae</taxon>
        <taxon>Secundilactobacillus</taxon>
    </lineage>
</organism>
<dbReference type="InterPro" id="IPR006310">
    <property type="entry name" value="DinG"/>
</dbReference>
<keyword evidence="2" id="KW-0808">Transferase</keyword>
<keyword evidence="8 12" id="KW-0269">Exonuclease</keyword>
<gene>
    <name evidence="12 13" type="primary">dinG</name>
    <name evidence="15" type="ORF">FC96_GL000243</name>
</gene>
<dbReference type="SMART" id="SM00487">
    <property type="entry name" value="DEXDc"/>
    <property type="match status" value="1"/>
</dbReference>
<dbReference type="InterPro" id="IPR011545">
    <property type="entry name" value="DEAD/DEAH_box_helicase_dom"/>
</dbReference>
<dbReference type="NCBIfam" id="TIGR01407">
    <property type="entry name" value="dinG_rel"/>
    <property type="match status" value="1"/>
</dbReference>
<evidence type="ECO:0000256" key="1">
    <source>
        <dbReference type="ARBA" id="ARBA00001966"/>
    </source>
</evidence>
<dbReference type="InterPro" id="IPR006054">
    <property type="entry name" value="DnaQ"/>
</dbReference>
<dbReference type="Pfam" id="PF13307">
    <property type="entry name" value="Helicase_C_2"/>
    <property type="match status" value="1"/>
</dbReference>
<name>A0A0R1I1Y7_9LACO</name>
<keyword evidence="16" id="KW-1185">Reference proteome</keyword>
<dbReference type="GO" id="GO:0008408">
    <property type="term" value="F:3'-5' exonuclease activity"/>
    <property type="evidence" value="ECO:0007669"/>
    <property type="project" value="UniProtKB-UniRule"/>
</dbReference>